<protein>
    <submittedName>
        <fullName evidence="1">Uncharacterized protein</fullName>
    </submittedName>
</protein>
<gene>
    <name evidence="1" type="ORF">H4S07_002142</name>
</gene>
<comment type="caution">
    <text evidence="1">The sequence shown here is derived from an EMBL/GenBank/DDBJ whole genome shotgun (WGS) entry which is preliminary data.</text>
</comment>
<evidence type="ECO:0000313" key="1">
    <source>
        <dbReference type="EMBL" id="KAJ2811311.1"/>
    </source>
</evidence>
<accession>A0ACC1LKG3</accession>
<dbReference type="EMBL" id="JANBUP010000473">
    <property type="protein sequence ID" value="KAJ2811311.1"/>
    <property type="molecule type" value="Genomic_DNA"/>
</dbReference>
<sequence length="420" mass="47217">MSSPFMPAPQNASVFSTVPATTARKPRLEKPTSFVPEHVSLVGMQKCLEDRRSSFVTVNSTFSGDLELESRPHERFFVLEQDYFTLFSHDHPAIKFSYRSRNAVMARLWMAGTFADMSTTKFVEVDGLWQLEQPPVMCFVFGQDADTLRSDYLIDGNTIHEYYEKTVPMDMAELATVALDKGDVCISHFFVVNRGKRYWAVGTKNSSICYAFGPSTKTRTISRLASGSMTVQALIDEEQSRTNVEARADRSSEFKIYDCNGEEVVEGDRFALEIPSDRYEDDDECERQAMFDDRDWVYVLNSAHNDPQSAPIFLGSMDHGDVFELAIIDGIAYLTAGGCFVQIEDYNSSPGLIVLPQVPSKHNRVHITPTDDGLIALSRWGATVPIILEWMKAACGVFCIYNRAGYLDINDSAKLRIIKV</sequence>
<proteinExistence type="predicted"/>
<name>A0ACC1LKG3_9FUNG</name>
<evidence type="ECO:0000313" key="2">
    <source>
        <dbReference type="Proteomes" id="UP001140096"/>
    </source>
</evidence>
<organism evidence="1 2">
    <name type="scientific">Coemansia furcata</name>
    <dbReference type="NCBI Taxonomy" id="417177"/>
    <lineage>
        <taxon>Eukaryota</taxon>
        <taxon>Fungi</taxon>
        <taxon>Fungi incertae sedis</taxon>
        <taxon>Zoopagomycota</taxon>
        <taxon>Kickxellomycotina</taxon>
        <taxon>Kickxellomycetes</taxon>
        <taxon>Kickxellales</taxon>
        <taxon>Kickxellaceae</taxon>
        <taxon>Coemansia</taxon>
    </lineage>
</organism>
<reference evidence="1" key="1">
    <citation type="submission" date="2022-07" db="EMBL/GenBank/DDBJ databases">
        <title>Phylogenomic reconstructions and comparative analyses of Kickxellomycotina fungi.</title>
        <authorList>
            <person name="Reynolds N.K."/>
            <person name="Stajich J.E."/>
            <person name="Barry K."/>
            <person name="Grigoriev I.V."/>
            <person name="Crous P."/>
            <person name="Smith M.E."/>
        </authorList>
    </citation>
    <scope>NUCLEOTIDE SEQUENCE</scope>
    <source>
        <strain evidence="1">CBS 102833</strain>
    </source>
</reference>
<dbReference type="Proteomes" id="UP001140096">
    <property type="component" value="Unassembled WGS sequence"/>
</dbReference>
<keyword evidence="2" id="KW-1185">Reference proteome</keyword>